<name>A0A1V9GB53_9BACT</name>
<keyword evidence="2" id="KW-1185">Reference proteome</keyword>
<protein>
    <recommendedName>
        <fullName evidence="3">Lipoprotein</fullName>
    </recommendedName>
</protein>
<dbReference type="Proteomes" id="UP000192276">
    <property type="component" value="Unassembled WGS sequence"/>
</dbReference>
<dbReference type="RefSeq" id="WP_081159690.1">
    <property type="nucleotide sequence ID" value="NZ_LWBP01000002.1"/>
</dbReference>
<dbReference type="AlphaFoldDB" id="A0A1V9GB53"/>
<reference evidence="2" key="1">
    <citation type="submission" date="2016-04" db="EMBL/GenBank/DDBJ databases">
        <authorList>
            <person name="Chen L."/>
            <person name="Zhuang W."/>
            <person name="Wang G."/>
        </authorList>
    </citation>
    <scope>NUCLEOTIDE SEQUENCE [LARGE SCALE GENOMIC DNA]</scope>
    <source>
        <strain evidence="2">208</strain>
    </source>
</reference>
<gene>
    <name evidence="1" type="ORF">A4R26_10360</name>
</gene>
<dbReference type="OrthoDB" id="978531at2"/>
<evidence type="ECO:0000313" key="1">
    <source>
        <dbReference type="EMBL" id="OQP67895.1"/>
    </source>
</evidence>
<dbReference type="PROSITE" id="PS51257">
    <property type="entry name" value="PROKAR_LIPOPROTEIN"/>
    <property type="match status" value="1"/>
</dbReference>
<accession>A0A1V9GB53</accession>
<sequence>MKKYFKYVLTVALAIFFVSCYEVNEEIEINADGSGSYVTKMDMGQLIEMMQTYAGEEELKKEGLDRALDTTILFNSLIDSAKDATAEQKELMKDGKMKMQMNIREKVFKLDLSFPYKNLNSLQQLMSGKAGGTGMTSALKNVFGKKEGEQEPAAPKGPDMGDFAAIYNVTIKNGLIEKKVNAEKYKEFMDRPEMAQMKQLASSGMEILYTTTIKLPRAAKKADNPLIKLSDDKKTVTMRYNLLELLENPEKFAYTIQY</sequence>
<comment type="caution">
    <text evidence="1">The sequence shown here is derived from an EMBL/GenBank/DDBJ whole genome shotgun (WGS) entry which is preliminary data.</text>
</comment>
<dbReference type="STRING" id="550983.A4R26_10360"/>
<dbReference type="EMBL" id="LWBP01000002">
    <property type="protein sequence ID" value="OQP67895.1"/>
    <property type="molecule type" value="Genomic_DNA"/>
</dbReference>
<evidence type="ECO:0000313" key="2">
    <source>
        <dbReference type="Proteomes" id="UP000192276"/>
    </source>
</evidence>
<proteinExistence type="predicted"/>
<organism evidence="1 2">
    <name type="scientific">Niastella populi</name>
    <dbReference type="NCBI Taxonomy" id="550983"/>
    <lineage>
        <taxon>Bacteria</taxon>
        <taxon>Pseudomonadati</taxon>
        <taxon>Bacteroidota</taxon>
        <taxon>Chitinophagia</taxon>
        <taxon>Chitinophagales</taxon>
        <taxon>Chitinophagaceae</taxon>
        <taxon>Niastella</taxon>
    </lineage>
</organism>
<evidence type="ECO:0008006" key="3">
    <source>
        <dbReference type="Google" id="ProtNLM"/>
    </source>
</evidence>